<name>A0A444ZF28_ARAHY</name>
<comment type="caution">
    <text evidence="1">The sequence shown here is derived from an EMBL/GenBank/DDBJ whole genome shotgun (WGS) entry which is preliminary data.</text>
</comment>
<evidence type="ECO:0000313" key="2">
    <source>
        <dbReference type="Proteomes" id="UP000289738"/>
    </source>
</evidence>
<reference evidence="1 2" key="1">
    <citation type="submission" date="2019-01" db="EMBL/GenBank/DDBJ databases">
        <title>Sequencing of cultivated peanut Arachis hypogaea provides insights into genome evolution and oil improvement.</title>
        <authorList>
            <person name="Chen X."/>
        </authorList>
    </citation>
    <scope>NUCLEOTIDE SEQUENCE [LARGE SCALE GENOMIC DNA]</scope>
    <source>
        <strain evidence="2">cv. Fuhuasheng</strain>
        <tissue evidence="1">Leaves</tissue>
    </source>
</reference>
<protein>
    <submittedName>
        <fullName evidence="1">Uncharacterized protein</fullName>
    </submittedName>
</protein>
<dbReference type="AlphaFoldDB" id="A0A444ZF28"/>
<accession>A0A444ZF28</accession>
<sequence>MSHLGCCLKMIPLLRFSEKRNQVEYVVWVLNRLLVNSSVQIHMRLATESN</sequence>
<keyword evidence="2" id="KW-1185">Reference proteome</keyword>
<evidence type="ECO:0000313" key="1">
    <source>
        <dbReference type="EMBL" id="RYR12785.1"/>
    </source>
</evidence>
<organism evidence="1 2">
    <name type="scientific">Arachis hypogaea</name>
    <name type="common">Peanut</name>
    <dbReference type="NCBI Taxonomy" id="3818"/>
    <lineage>
        <taxon>Eukaryota</taxon>
        <taxon>Viridiplantae</taxon>
        <taxon>Streptophyta</taxon>
        <taxon>Embryophyta</taxon>
        <taxon>Tracheophyta</taxon>
        <taxon>Spermatophyta</taxon>
        <taxon>Magnoliopsida</taxon>
        <taxon>eudicotyledons</taxon>
        <taxon>Gunneridae</taxon>
        <taxon>Pentapetalae</taxon>
        <taxon>rosids</taxon>
        <taxon>fabids</taxon>
        <taxon>Fabales</taxon>
        <taxon>Fabaceae</taxon>
        <taxon>Papilionoideae</taxon>
        <taxon>50 kb inversion clade</taxon>
        <taxon>dalbergioids sensu lato</taxon>
        <taxon>Dalbergieae</taxon>
        <taxon>Pterocarpus clade</taxon>
        <taxon>Arachis</taxon>
    </lineage>
</organism>
<proteinExistence type="predicted"/>
<dbReference type="EMBL" id="SDMP01000014">
    <property type="protein sequence ID" value="RYR12785.1"/>
    <property type="molecule type" value="Genomic_DNA"/>
</dbReference>
<dbReference type="Proteomes" id="UP000289738">
    <property type="component" value="Chromosome B04"/>
</dbReference>
<gene>
    <name evidence="1" type="ORF">Ahy_B04g070144</name>
</gene>